<feature type="region of interest" description="Disordered" evidence="1">
    <location>
        <begin position="414"/>
        <end position="449"/>
    </location>
</feature>
<protein>
    <submittedName>
        <fullName evidence="2">Phage portal protein</fullName>
    </submittedName>
</protein>
<dbReference type="EMBL" id="JBHUMQ010000003">
    <property type="protein sequence ID" value="MFD2692473.1"/>
    <property type="molecule type" value="Genomic_DNA"/>
</dbReference>
<dbReference type="InterPro" id="IPR006428">
    <property type="entry name" value="Portal_SPP1-type"/>
</dbReference>
<evidence type="ECO:0000313" key="2">
    <source>
        <dbReference type="EMBL" id="MFD2692473.1"/>
    </source>
</evidence>
<organism evidence="2 3">
    <name type="scientific">Sporolactobacillus shoreicorticis</name>
    <dbReference type="NCBI Taxonomy" id="1923877"/>
    <lineage>
        <taxon>Bacteria</taxon>
        <taxon>Bacillati</taxon>
        <taxon>Bacillota</taxon>
        <taxon>Bacilli</taxon>
        <taxon>Bacillales</taxon>
        <taxon>Sporolactobacillaceae</taxon>
        <taxon>Sporolactobacillus</taxon>
    </lineage>
</organism>
<evidence type="ECO:0000313" key="3">
    <source>
        <dbReference type="Proteomes" id="UP001597399"/>
    </source>
</evidence>
<gene>
    <name evidence="2" type="ORF">ACFSUE_02280</name>
</gene>
<dbReference type="Pfam" id="PF05133">
    <property type="entry name" value="SPP1_portal"/>
    <property type="match status" value="1"/>
</dbReference>
<comment type="caution">
    <text evidence="2">The sequence shown here is derived from an EMBL/GenBank/DDBJ whole genome shotgun (WGS) entry which is preliminary data.</text>
</comment>
<dbReference type="InterPro" id="IPR021145">
    <property type="entry name" value="Portal_protein_SPP1_Gp6-like"/>
</dbReference>
<evidence type="ECO:0000256" key="1">
    <source>
        <dbReference type="SAM" id="MobiDB-lite"/>
    </source>
</evidence>
<accession>A0ABW5RZ94</accession>
<keyword evidence="3" id="KW-1185">Reference proteome</keyword>
<feature type="compositionally biased region" description="Acidic residues" evidence="1">
    <location>
        <begin position="436"/>
        <end position="449"/>
    </location>
</feature>
<dbReference type="NCBIfam" id="TIGR01538">
    <property type="entry name" value="portal_SPP1"/>
    <property type="match status" value="1"/>
</dbReference>
<sequence>MVFRFPREEEITAEVVSHFIELHQAELPRYQRLEKLYQSKPPILDQEDKPDYKPDNRLVVNYAKYITDTFNGYFIGLPIKVSHDDPAVNERVDEFLTRNDMDDGQAELSKITSIYGHGFELLYQNEESETRCIYNTPLDMFIVYDDTIAQKPLFSVRYHQTEDGLKGQLFTAAEEIAFSKGDDGLALGDSQPHYYGDVPVIEYIENEERQSVFESVESLINAYDKAVSEKANDVDYFADAYMKILGAELDEETLKKIRDNRIINISGQEVDTSKIIVEFMEKPNGDANQEHLLDRIERLIYQMSMVANINDESFGNASGVALEFKLQPMKNLAAMKERKFTSGMNRRFKMLFNVPLFIEASKKDEWRNLNYTFTRNIPRNLVDEANVAKSLQGIVSKETQLSVLSIVDNPKQELERIKAEEPETNYPDGDFNTTGGDDDGEVPQETGSD</sequence>
<dbReference type="Proteomes" id="UP001597399">
    <property type="component" value="Unassembled WGS sequence"/>
</dbReference>
<dbReference type="RefSeq" id="WP_381530742.1">
    <property type="nucleotide sequence ID" value="NZ_JBHUMQ010000003.1"/>
</dbReference>
<proteinExistence type="predicted"/>
<name>A0ABW5RZ94_9BACL</name>
<reference evidence="3" key="1">
    <citation type="journal article" date="2019" name="Int. J. Syst. Evol. Microbiol.">
        <title>The Global Catalogue of Microorganisms (GCM) 10K type strain sequencing project: providing services to taxonomists for standard genome sequencing and annotation.</title>
        <authorList>
            <consortium name="The Broad Institute Genomics Platform"/>
            <consortium name="The Broad Institute Genome Sequencing Center for Infectious Disease"/>
            <person name="Wu L."/>
            <person name="Ma J."/>
        </authorList>
    </citation>
    <scope>NUCLEOTIDE SEQUENCE [LARGE SCALE GENOMIC DNA]</scope>
    <source>
        <strain evidence="3">TISTR 2466</strain>
    </source>
</reference>